<feature type="binding site" evidence="12">
    <location>
        <position position="131"/>
    </location>
    <ligand>
        <name>Zn(2+)</name>
        <dbReference type="ChEBI" id="CHEBI:29105"/>
        <note>catalytic</note>
    </ligand>
</feature>
<feature type="active site" evidence="12">
    <location>
        <position position="132"/>
    </location>
</feature>
<evidence type="ECO:0000256" key="9">
    <source>
        <dbReference type="ARBA" id="ARBA00022989"/>
    </source>
</evidence>
<evidence type="ECO:0000313" key="15">
    <source>
        <dbReference type="Proteomes" id="UP000001052"/>
    </source>
</evidence>
<evidence type="ECO:0000313" key="14">
    <source>
        <dbReference type="EMBL" id="ACV67535.1"/>
    </source>
</evidence>
<dbReference type="InterPro" id="IPR022919">
    <property type="entry name" value="Pept_M48_protease_HtpX"/>
</dbReference>
<dbReference type="InterPro" id="IPR050083">
    <property type="entry name" value="HtpX_protease"/>
</dbReference>
<evidence type="ECO:0000256" key="10">
    <source>
        <dbReference type="ARBA" id="ARBA00023049"/>
    </source>
</evidence>
<dbReference type="GO" id="GO:0004222">
    <property type="term" value="F:metalloendopeptidase activity"/>
    <property type="evidence" value="ECO:0007669"/>
    <property type="project" value="UniProtKB-UniRule"/>
</dbReference>
<evidence type="ECO:0000256" key="5">
    <source>
        <dbReference type="ARBA" id="ARBA00022692"/>
    </source>
</evidence>
<dbReference type="Pfam" id="PF01435">
    <property type="entry name" value="Peptidase_M48"/>
    <property type="match status" value="1"/>
</dbReference>
<keyword evidence="11 12" id="KW-0472">Membrane</keyword>
<comment type="cofactor">
    <cofactor evidence="12">
        <name>Zn(2+)</name>
        <dbReference type="ChEBI" id="CHEBI:29105"/>
    </cofactor>
    <text evidence="12">Binds 1 zinc ion per subunit.</text>
</comment>
<accession>C8WZR0</accession>
<feature type="transmembrane region" description="Helical" evidence="12">
    <location>
        <begin position="141"/>
        <end position="161"/>
    </location>
</feature>
<feature type="transmembrane region" description="Helical" evidence="12">
    <location>
        <begin position="7"/>
        <end position="25"/>
    </location>
</feature>
<proteinExistence type="inferred from homology"/>
<evidence type="ECO:0000256" key="7">
    <source>
        <dbReference type="ARBA" id="ARBA00022801"/>
    </source>
</evidence>
<reference evidence="15" key="1">
    <citation type="submission" date="2009-09" db="EMBL/GenBank/DDBJ databases">
        <title>The complete chromosome of Desulfohalobium retbaense DSM 5692.</title>
        <authorList>
            <consortium name="US DOE Joint Genome Institute (JGI-PGF)"/>
            <person name="Lucas S."/>
            <person name="Copeland A."/>
            <person name="Lapidus A."/>
            <person name="Glavina del Rio T."/>
            <person name="Dalin E."/>
            <person name="Tice H."/>
            <person name="Bruce D."/>
            <person name="Goodwin L."/>
            <person name="Pitluck S."/>
            <person name="Kyrpides N."/>
            <person name="Mavromatis K."/>
            <person name="Ivanova N."/>
            <person name="Mikhailova N."/>
            <person name="Munk A.C."/>
            <person name="Brettin T."/>
            <person name="Detter J.C."/>
            <person name="Han C."/>
            <person name="Tapia R."/>
            <person name="Larimer F."/>
            <person name="Land M."/>
            <person name="Hauser L."/>
            <person name="Markowitz V."/>
            <person name="Cheng J.-F."/>
            <person name="Hugenholtz P."/>
            <person name="Woyke T."/>
            <person name="Wu D."/>
            <person name="Spring S."/>
            <person name="Klenk H.-P."/>
            <person name="Eisen J.A."/>
        </authorList>
    </citation>
    <scope>NUCLEOTIDE SEQUENCE [LARGE SCALE GENOMIC DNA]</scope>
    <source>
        <strain evidence="15">DSM 5692</strain>
    </source>
</reference>
<keyword evidence="9 12" id="KW-1133">Transmembrane helix</keyword>
<feature type="domain" description="Peptidase M48" evidence="13">
    <location>
        <begin position="67"/>
        <end position="280"/>
    </location>
</feature>
<dbReference type="GO" id="GO:0006508">
    <property type="term" value="P:proteolysis"/>
    <property type="evidence" value="ECO:0007669"/>
    <property type="project" value="UniProtKB-KW"/>
</dbReference>
<dbReference type="NCBIfam" id="NF002826">
    <property type="entry name" value="PRK03001.1"/>
    <property type="match status" value="1"/>
</dbReference>
<dbReference type="OrthoDB" id="15218at2"/>
<dbReference type="HOGENOM" id="CLU_042266_3_0_7"/>
<dbReference type="STRING" id="485915.Dret_0233"/>
<evidence type="ECO:0000256" key="11">
    <source>
        <dbReference type="ARBA" id="ARBA00023136"/>
    </source>
</evidence>
<dbReference type="InterPro" id="IPR001915">
    <property type="entry name" value="Peptidase_M48"/>
</dbReference>
<keyword evidence="5 12" id="KW-0812">Transmembrane</keyword>
<evidence type="ECO:0000256" key="3">
    <source>
        <dbReference type="ARBA" id="ARBA00022475"/>
    </source>
</evidence>
<feature type="transmembrane region" description="Helical" evidence="12">
    <location>
        <begin position="181"/>
        <end position="201"/>
    </location>
</feature>
<dbReference type="Gene3D" id="3.30.2010.10">
    <property type="entry name" value="Metalloproteases ('zincins'), catalytic domain"/>
    <property type="match status" value="1"/>
</dbReference>
<dbReference type="RefSeq" id="WP_015750694.1">
    <property type="nucleotide sequence ID" value="NC_013223.1"/>
</dbReference>
<keyword evidence="3 12" id="KW-1003">Cell membrane</keyword>
<name>C8WZR0_DESRD</name>
<reference evidence="14 15" key="2">
    <citation type="journal article" date="2010" name="Stand. Genomic Sci.">
        <title>Complete genome sequence of Desulfohalobium retbaense type strain (HR(100)).</title>
        <authorList>
            <person name="Spring S."/>
            <person name="Nolan M."/>
            <person name="Lapidus A."/>
            <person name="Glavina Del Rio T."/>
            <person name="Copeland A."/>
            <person name="Tice H."/>
            <person name="Cheng J.F."/>
            <person name="Lucas S."/>
            <person name="Land M."/>
            <person name="Chen F."/>
            <person name="Bruce D."/>
            <person name="Goodwin L."/>
            <person name="Pitluck S."/>
            <person name="Ivanova N."/>
            <person name="Mavromatis K."/>
            <person name="Mikhailova N."/>
            <person name="Pati A."/>
            <person name="Chen A."/>
            <person name="Palaniappan K."/>
            <person name="Hauser L."/>
            <person name="Chang Y.J."/>
            <person name="Jeffries C.D."/>
            <person name="Munk C."/>
            <person name="Kiss H."/>
            <person name="Chain P."/>
            <person name="Han C."/>
            <person name="Brettin T."/>
            <person name="Detter J.C."/>
            <person name="Schuler E."/>
            <person name="Goker M."/>
            <person name="Rohde M."/>
            <person name="Bristow J."/>
            <person name="Eisen J.A."/>
            <person name="Markowitz V."/>
            <person name="Hugenholtz P."/>
            <person name="Kyrpides N.C."/>
            <person name="Klenk H.P."/>
        </authorList>
    </citation>
    <scope>NUCLEOTIDE SEQUENCE [LARGE SCALE GENOMIC DNA]</scope>
    <source>
        <strain evidence="14 15">DSM 5692</strain>
    </source>
</reference>
<dbReference type="AlphaFoldDB" id="C8WZR0"/>
<dbReference type="GO" id="GO:0008270">
    <property type="term" value="F:zinc ion binding"/>
    <property type="evidence" value="ECO:0007669"/>
    <property type="project" value="UniProtKB-UniRule"/>
</dbReference>
<dbReference type="CDD" id="cd07336">
    <property type="entry name" value="M48B_HtpX_like"/>
    <property type="match status" value="1"/>
</dbReference>
<evidence type="ECO:0000256" key="4">
    <source>
        <dbReference type="ARBA" id="ARBA00022670"/>
    </source>
</evidence>
<evidence type="ECO:0000256" key="6">
    <source>
        <dbReference type="ARBA" id="ARBA00022723"/>
    </source>
</evidence>
<evidence type="ECO:0000256" key="2">
    <source>
        <dbReference type="ARBA" id="ARBA00009779"/>
    </source>
</evidence>
<dbReference type="PANTHER" id="PTHR43221">
    <property type="entry name" value="PROTEASE HTPX"/>
    <property type="match status" value="1"/>
</dbReference>
<comment type="similarity">
    <text evidence="2 12">Belongs to the peptidase M48B family.</text>
</comment>
<dbReference type="Proteomes" id="UP000001052">
    <property type="component" value="Chromosome"/>
</dbReference>
<dbReference type="eggNOG" id="COG0501">
    <property type="taxonomic scope" value="Bacteria"/>
</dbReference>
<feature type="binding site" evidence="12">
    <location>
        <position position="206"/>
    </location>
    <ligand>
        <name>Zn(2+)</name>
        <dbReference type="ChEBI" id="CHEBI:29105"/>
        <note>catalytic</note>
    </ligand>
</feature>
<evidence type="ECO:0000256" key="12">
    <source>
        <dbReference type="HAMAP-Rule" id="MF_00188"/>
    </source>
</evidence>
<evidence type="ECO:0000259" key="13">
    <source>
        <dbReference type="Pfam" id="PF01435"/>
    </source>
</evidence>
<dbReference type="HAMAP" id="MF_00188">
    <property type="entry name" value="Pept_M48_protease_HtpX"/>
    <property type="match status" value="1"/>
</dbReference>
<keyword evidence="6 12" id="KW-0479">Metal-binding</keyword>
<evidence type="ECO:0000256" key="1">
    <source>
        <dbReference type="ARBA" id="ARBA00004651"/>
    </source>
</evidence>
<dbReference type="PANTHER" id="PTHR43221:SF1">
    <property type="entry name" value="PROTEASE HTPX"/>
    <property type="match status" value="1"/>
</dbReference>
<keyword evidence="7 12" id="KW-0378">Hydrolase</keyword>
<organism evidence="14 15">
    <name type="scientific">Desulfohalobium retbaense (strain ATCC 49708 / DSM 5692 / JCM 16813 / HR100)</name>
    <dbReference type="NCBI Taxonomy" id="485915"/>
    <lineage>
        <taxon>Bacteria</taxon>
        <taxon>Pseudomonadati</taxon>
        <taxon>Thermodesulfobacteriota</taxon>
        <taxon>Desulfovibrionia</taxon>
        <taxon>Desulfovibrionales</taxon>
        <taxon>Desulfohalobiaceae</taxon>
        <taxon>Desulfohalobium</taxon>
    </lineage>
</organism>
<dbReference type="GO" id="GO:0005886">
    <property type="term" value="C:plasma membrane"/>
    <property type="evidence" value="ECO:0007669"/>
    <property type="project" value="UniProtKB-SubCell"/>
</dbReference>
<keyword evidence="10 12" id="KW-0482">Metalloprotease</keyword>
<protein>
    <recommendedName>
        <fullName evidence="12">Protease HtpX homolog</fullName>
        <ecNumber evidence="12">3.4.24.-</ecNumber>
    </recommendedName>
</protein>
<sequence length="281" mass="30257">MTNQLKTGLLLGLLTGLLLLFGSMLGGNGGLAIAFVFAIAMNVGSYWYSDRIVLSMYKAKELRREDAPQLHNIVEELAAKAEIPKPRVFLMPEQAPNAFATGRTPKQGVVAVTEGILRLLSPEELKGVLAHEMGHIRNRDILIQTVAATLAGVIMFVANIVKWGALFGGFGGDDEEGGSPLIALAMAIVAPIAAMLVQMGISRSREYLADETGARLSGNPEYLASALQKLDNYSHQARMKSGNPATAHMFIVNPFAGLSMANLFSTHPATADRIARLRQMR</sequence>
<keyword evidence="15" id="KW-1185">Reference proteome</keyword>
<comment type="subcellular location">
    <subcellularLocation>
        <location evidence="12">Cell inner membrane</location>
        <topology evidence="12">Multi-pass membrane protein</topology>
    </subcellularLocation>
    <subcellularLocation>
        <location evidence="1">Cell membrane</location>
        <topology evidence="1">Multi-pass membrane protein</topology>
    </subcellularLocation>
</comment>
<keyword evidence="12" id="KW-0997">Cell inner membrane</keyword>
<dbReference type="EMBL" id="CP001734">
    <property type="protein sequence ID" value="ACV67535.1"/>
    <property type="molecule type" value="Genomic_DNA"/>
</dbReference>
<dbReference type="KEGG" id="drt:Dret_0233"/>
<gene>
    <name evidence="12" type="primary">htpX</name>
    <name evidence="14" type="ordered locus">Dret_0233</name>
</gene>
<evidence type="ECO:0000256" key="8">
    <source>
        <dbReference type="ARBA" id="ARBA00022833"/>
    </source>
</evidence>
<keyword evidence="4 12" id="KW-0645">Protease</keyword>
<dbReference type="EC" id="3.4.24.-" evidence="12"/>
<keyword evidence="8 12" id="KW-0862">Zinc</keyword>
<feature type="transmembrane region" description="Helical" evidence="12">
    <location>
        <begin position="31"/>
        <end position="48"/>
    </location>
</feature>
<feature type="binding site" evidence="12">
    <location>
        <position position="135"/>
    </location>
    <ligand>
        <name>Zn(2+)</name>
        <dbReference type="ChEBI" id="CHEBI:29105"/>
        <note>catalytic</note>
    </ligand>
</feature>